<accession>A0A4U6Q7U9</accession>
<evidence type="ECO:0000256" key="6">
    <source>
        <dbReference type="SAM" id="MobiDB-lite"/>
    </source>
</evidence>
<comment type="similarity">
    <text evidence="2">Belongs to the autoinducer-2 exporter (AI-2E) (TC 2.A.86) family.</text>
</comment>
<evidence type="ECO:0000313" key="9">
    <source>
        <dbReference type="Proteomes" id="UP000306985"/>
    </source>
</evidence>
<dbReference type="EMBL" id="SZZH01000008">
    <property type="protein sequence ID" value="TKV56168.1"/>
    <property type="molecule type" value="Genomic_DNA"/>
</dbReference>
<dbReference type="PANTHER" id="PTHR21716">
    <property type="entry name" value="TRANSMEMBRANE PROTEIN"/>
    <property type="match status" value="1"/>
</dbReference>
<reference evidence="8 9" key="1">
    <citation type="submission" date="2019-05" db="EMBL/GenBank/DDBJ databases">
        <title>Nakamurella sp. N5BH11, whole genome shotgun sequence.</title>
        <authorList>
            <person name="Tuo L."/>
        </authorList>
    </citation>
    <scope>NUCLEOTIDE SEQUENCE [LARGE SCALE GENOMIC DNA]</scope>
    <source>
        <strain evidence="8 9">N5BH11</strain>
    </source>
</reference>
<organism evidence="8 9">
    <name type="scientific">Nakamurella flava</name>
    <dbReference type="NCBI Taxonomy" id="2576308"/>
    <lineage>
        <taxon>Bacteria</taxon>
        <taxon>Bacillati</taxon>
        <taxon>Actinomycetota</taxon>
        <taxon>Actinomycetes</taxon>
        <taxon>Nakamurellales</taxon>
        <taxon>Nakamurellaceae</taxon>
        <taxon>Nakamurella</taxon>
    </lineage>
</organism>
<dbReference type="OrthoDB" id="9799225at2"/>
<feature type="compositionally biased region" description="Low complexity" evidence="6">
    <location>
        <begin position="9"/>
        <end position="19"/>
    </location>
</feature>
<dbReference type="Pfam" id="PF01594">
    <property type="entry name" value="AI-2E_transport"/>
    <property type="match status" value="1"/>
</dbReference>
<evidence type="ECO:0000256" key="5">
    <source>
        <dbReference type="ARBA" id="ARBA00023136"/>
    </source>
</evidence>
<feature type="transmembrane region" description="Helical" evidence="7">
    <location>
        <begin position="342"/>
        <end position="368"/>
    </location>
</feature>
<dbReference type="InterPro" id="IPR002549">
    <property type="entry name" value="AI-2E-like"/>
</dbReference>
<evidence type="ECO:0000256" key="1">
    <source>
        <dbReference type="ARBA" id="ARBA00004141"/>
    </source>
</evidence>
<keyword evidence="9" id="KW-1185">Reference proteome</keyword>
<evidence type="ECO:0000256" key="3">
    <source>
        <dbReference type="ARBA" id="ARBA00022692"/>
    </source>
</evidence>
<evidence type="ECO:0000256" key="2">
    <source>
        <dbReference type="ARBA" id="ARBA00009773"/>
    </source>
</evidence>
<keyword evidence="5 7" id="KW-0472">Membrane</keyword>
<evidence type="ECO:0000256" key="7">
    <source>
        <dbReference type="SAM" id="Phobius"/>
    </source>
</evidence>
<dbReference type="GO" id="GO:0055085">
    <property type="term" value="P:transmembrane transport"/>
    <property type="evidence" value="ECO:0007669"/>
    <property type="project" value="TreeGrafter"/>
</dbReference>
<comment type="caution">
    <text evidence="8">The sequence shown here is derived from an EMBL/GenBank/DDBJ whole genome shotgun (WGS) entry which is preliminary data.</text>
</comment>
<feature type="transmembrane region" description="Helical" evidence="7">
    <location>
        <begin position="278"/>
        <end position="298"/>
    </location>
</feature>
<gene>
    <name evidence="8" type="ORF">FDO65_21605</name>
</gene>
<protein>
    <submittedName>
        <fullName evidence="8">AI-2E family transporter</fullName>
    </submittedName>
</protein>
<feature type="transmembrane region" description="Helical" evidence="7">
    <location>
        <begin position="245"/>
        <end position="272"/>
    </location>
</feature>
<name>A0A4U6Q7U9_9ACTN</name>
<feature type="transmembrane region" description="Helical" evidence="7">
    <location>
        <begin position="303"/>
        <end position="322"/>
    </location>
</feature>
<dbReference type="PANTHER" id="PTHR21716:SF64">
    <property type="entry name" value="AI-2 TRANSPORT PROTEIN TQSA"/>
    <property type="match status" value="1"/>
</dbReference>
<dbReference type="AlphaFoldDB" id="A0A4U6Q7U9"/>
<comment type="subcellular location">
    <subcellularLocation>
        <location evidence="1">Membrane</location>
        <topology evidence="1">Multi-pass membrane protein</topology>
    </subcellularLocation>
</comment>
<dbReference type="GO" id="GO:0016020">
    <property type="term" value="C:membrane"/>
    <property type="evidence" value="ECO:0007669"/>
    <property type="project" value="UniProtKB-SubCell"/>
</dbReference>
<evidence type="ECO:0000256" key="4">
    <source>
        <dbReference type="ARBA" id="ARBA00022989"/>
    </source>
</evidence>
<keyword evidence="4 7" id="KW-1133">Transmembrane helix</keyword>
<feature type="transmembrane region" description="Helical" evidence="7">
    <location>
        <begin position="104"/>
        <end position="133"/>
    </location>
</feature>
<proteinExistence type="inferred from homology"/>
<feature type="region of interest" description="Disordered" evidence="6">
    <location>
        <begin position="1"/>
        <end position="36"/>
    </location>
</feature>
<keyword evidence="3 7" id="KW-0812">Transmembrane</keyword>
<feature type="transmembrane region" description="Helical" evidence="7">
    <location>
        <begin position="52"/>
        <end position="69"/>
    </location>
</feature>
<dbReference type="Proteomes" id="UP000306985">
    <property type="component" value="Unassembled WGS sequence"/>
</dbReference>
<dbReference type="RefSeq" id="WP_137451824.1">
    <property type="nucleotide sequence ID" value="NZ_SZZH01000008.1"/>
</dbReference>
<feature type="transmembrane region" description="Helical" evidence="7">
    <location>
        <begin position="75"/>
        <end position="92"/>
    </location>
</feature>
<feature type="transmembrane region" description="Helical" evidence="7">
    <location>
        <begin position="179"/>
        <end position="212"/>
    </location>
</feature>
<evidence type="ECO:0000313" key="8">
    <source>
        <dbReference type="EMBL" id="TKV56168.1"/>
    </source>
</evidence>
<sequence>MPEPIDSPAARATDAAASAHPEAHPDDGFAAPPAVSPAADPPAPLMTALPRGLVVMLALASLVVVGAGIRAVPDIVGPVFLALVLTITVEPIRGWMVRHGAPRWLATLAVVVGVYAIIIGLVASAVIGIAQFASILPQYADQMTAQIAGLRQFLAGFGISPDRTQDLVGHLDSSKVVSVITALLSAVGSVLSSLFFVVTLLIFLAVDGAVFGERMERVRQGREPALGALSTFAVGTRKYFGVSTVFGAIVAVLDWAALLLLGIPAAGLWGLLAFVTNYIPNIGFIIGIVPPALLALLVGGPGLMIAVVVVYCVLNFVIQSVLQPKFVGDAVGLTTTVSFLSLIVWSYLLGPIGAVLAIPASLLVKALLIDVDPDARWLQLFLGDEPVFKPKDPNRGPWYRRRPSGTP</sequence>